<name>A0A224Y178_9ACAR</name>
<dbReference type="SMART" id="SM01318">
    <property type="entry name" value="SVWC"/>
    <property type="match status" value="1"/>
</dbReference>
<accession>A0A224Y178</accession>
<dbReference type="EMBL" id="GFPF01000182">
    <property type="protein sequence ID" value="MAA11328.1"/>
    <property type="molecule type" value="Transcribed_RNA"/>
</dbReference>
<dbReference type="AlphaFoldDB" id="A0A224Y178"/>
<evidence type="ECO:0000256" key="1">
    <source>
        <dbReference type="ARBA" id="ARBA00004613"/>
    </source>
</evidence>
<evidence type="ECO:0000313" key="5">
    <source>
        <dbReference type="EMBL" id="MAA11328.1"/>
    </source>
</evidence>
<keyword evidence="3" id="KW-0732">Signal</keyword>
<comment type="subcellular location">
    <subcellularLocation>
        <location evidence="1">Secreted</location>
    </subcellularLocation>
</comment>
<dbReference type="GO" id="GO:0005576">
    <property type="term" value="C:extracellular region"/>
    <property type="evidence" value="ECO:0007669"/>
    <property type="project" value="UniProtKB-SubCell"/>
</dbReference>
<feature type="domain" description="Single" evidence="4">
    <location>
        <begin position="36"/>
        <end position="102"/>
    </location>
</feature>
<feature type="signal peptide" evidence="3">
    <location>
        <begin position="1"/>
        <end position="22"/>
    </location>
</feature>
<dbReference type="InterPro" id="IPR029277">
    <property type="entry name" value="SVWC_dom"/>
</dbReference>
<evidence type="ECO:0000259" key="4">
    <source>
        <dbReference type="SMART" id="SM01318"/>
    </source>
</evidence>
<sequence>MTELRTCLVIFITLFVARISWQATLREPVTYKNGKCHHGGRSYKHGENIYLEPCTILTCTMKNSSFGYVHGTTCGTVSAKPPCKVIPMTVGIYPACCPRAVCP</sequence>
<keyword evidence="2" id="KW-0964">Secreted</keyword>
<evidence type="ECO:0000256" key="3">
    <source>
        <dbReference type="SAM" id="SignalP"/>
    </source>
</evidence>
<protein>
    <submittedName>
        <fullName evidence="5">8.9 kDa family member</fullName>
    </submittedName>
</protein>
<evidence type="ECO:0000256" key="2">
    <source>
        <dbReference type="ARBA" id="ARBA00022525"/>
    </source>
</evidence>
<proteinExistence type="predicted"/>
<feature type="chain" id="PRO_5012240054" evidence="3">
    <location>
        <begin position="23"/>
        <end position="103"/>
    </location>
</feature>
<reference evidence="5" key="1">
    <citation type="journal article" date="2017" name="Parasit. Vectors">
        <title>Sialotranscriptomics of Rhipicephalus zambeziensis reveals intricate expression profiles of secretory proteins and suggests tight temporal transcriptional regulation during blood-feeding.</title>
        <authorList>
            <person name="de Castro M.H."/>
            <person name="de Klerk D."/>
            <person name="Pienaar R."/>
            <person name="Rees D.J.G."/>
            <person name="Mans B.J."/>
        </authorList>
    </citation>
    <scope>NUCLEOTIDE SEQUENCE</scope>
    <source>
        <tissue evidence="5">Salivary glands</tissue>
    </source>
</reference>
<organism evidence="5">
    <name type="scientific">Rhipicephalus zambeziensis</name>
    <dbReference type="NCBI Taxonomy" id="60191"/>
    <lineage>
        <taxon>Eukaryota</taxon>
        <taxon>Metazoa</taxon>
        <taxon>Ecdysozoa</taxon>
        <taxon>Arthropoda</taxon>
        <taxon>Chelicerata</taxon>
        <taxon>Arachnida</taxon>
        <taxon>Acari</taxon>
        <taxon>Parasitiformes</taxon>
        <taxon>Ixodida</taxon>
        <taxon>Ixodoidea</taxon>
        <taxon>Ixodidae</taxon>
        <taxon>Rhipicephalinae</taxon>
        <taxon>Rhipicephalus</taxon>
        <taxon>Rhipicephalus</taxon>
    </lineage>
</organism>
<dbReference type="Pfam" id="PF15430">
    <property type="entry name" value="SVWC"/>
    <property type="match status" value="1"/>
</dbReference>